<dbReference type="PANTHER" id="PTHR30468">
    <property type="entry name" value="ALPHA-KETOGLUTARATE-DEPENDENT SULFONATE DIOXYGENASE"/>
    <property type="match status" value="1"/>
</dbReference>
<evidence type="ECO:0000256" key="1">
    <source>
        <dbReference type="ARBA" id="ARBA00005896"/>
    </source>
</evidence>
<feature type="domain" description="TauD/TfdA-like" evidence="12">
    <location>
        <begin position="485"/>
        <end position="758"/>
    </location>
</feature>
<dbReference type="Pfam" id="PF02668">
    <property type="entry name" value="TauD"/>
    <property type="match status" value="1"/>
</dbReference>
<evidence type="ECO:0000256" key="5">
    <source>
        <dbReference type="ARBA" id="ARBA00022723"/>
    </source>
</evidence>
<dbReference type="SMART" id="SM00538">
    <property type="entry name" value="POP4"/>
    <property type="match status" value="1"/>
</dbReference>
<evidence type="ECO:0000259" key="12">
    <source>
        <dbReference type="Pfam" id="PF02668"/>
    </source>
</evidence>
<dbReference type="EMBL" id="CWKI01000001">
    <property type="protein sequence ID" value="CTR04361.1"/>
    <property type="molecule type" value="Genomic_DNA"/>
</dbReference>
<evidence type="ECO:0000256" key="7">
    <source>
        <dbReference type="ARBA" id="ARBA00022801"/>
    </source>
</evidence>
<keyword evidence="9" id="KW-0560">Oxidoreductase</keyword>
<evidence type="ECO:0000256" key="2">
    <source>
        <dbReference type="ARBA" id="ARBA00022490"/>
    </source>
</evidence>
<dbReference type="SUPFAM" id="SSF101744">
    <property type="entry name" value="Rof/RNase P subunit-like"/>
    <property type="match status" value="1"/>
</dbReference>
<evidence type="ECO:0000256" key="6">
    <source>
        <dbReference type="ARBA" id="ARBA00022759"/>
    </source>
</evidence>
<feature type="region of interest" description="Disordered" evidence="11">
    <location>
        <begin position="1"/>
        <end position="47"/>
    </location>
</feature>
<evidence type="ECO:0000256" key="8">
    <source>
        <dbReference type="ARBA" id="ARBA00022964"/>
    </source>
</evidence>
<name>A0A0K3CB48_RHOTO</name>
<evidence type="ECO:0000313" key="14">
    <source>
        <dbReference type="Proteomes" id="UP000199069"/>
    </source>
</evidence>
<dbReference type="Pfam" id="PF01868">
    <property type="entry name" value="RNase_P-MRP_p29"/>
    <property type="match status" value="1"/>
</dbReference>
<dbReference type="GO" id="GO:0016706">
    <property type="term" value="F:2-oxoglutarate-dependent dioxygenase activity"/>
    <property type="evidence" value="ECO:0007669"/>
    <property type="project" value="TreeGrafter"/>
</dbReference>
<keyword evidence="7" id="KW-0378">Hydrolase</keyword>
<dbReference type="InterPro" id="IPR036980">
    <property type="entry name" value="RNase_P/MRP_Rpp29_sf"/>
</dbReference>
<protein>
    <submittedName>
        <fullName evidence="13">BY PROTMAP: gi|342319338|gb|EGU11287.1| Alpha-ketoglutarate-dependent sulfonate dioxygenase [Rhodotorula glutinis ATCC 204091]</fullName>
    </submittedName>
</protein>
<evidence type="ECO:0000256" key="10">
    <source>
        <dbReference type="ARBA" id="ARBA00023004"/>
    </source>
</evidence>
<dbReference type="SUPFAM" id="SSF51197">
    <property type="entry name" value="Clavaminate synthase-like"/>
    <property type="match status" value="1"/>
</dbReference>
<keyword evidence="8 13" id="KW-0223">Dioxygenase</keyword>
<dbReference type="InterPro" id="IPR003819">
    <property type="entry name" value="TauD/TfdA-like"/>
</dbReference>
<dbReference type="STRING" id="5286.A0A0K3CB48"/>
<feature type="compositionally biased region" description="Polar residues" evidence="11">
    <location>
        <begin position="1"/>
        <end position="16"/>
    </location>
</feature>
<organism evidence="13 14">
    <name type="scientific">Rhodotorula toruloides</name>
    <name type="common">Yeast</name>
    <name type="synonym">Rhodosporidium toruloides</name>
    <dbReference type="NCBI Taxonomy" id="5286"/>
    <lineage>
        <taxon>Eukaryota</taxon>
        <taxon>Fungi</taxon>
        <taxon>Dikarya</taxon>
        <taxon>Basidiomycota</taxon>
        <taxon>Pucciniomycotina</taxon>
        <taxon>Microbotryomycetes</taxon>
        <taxon>Sporidiobolales</taxon>
        <taxon>Sporidiobolaceae</taxon>
        <taxon>Rhodotorula</taxon>
    </lineage>
</organism>
<dbReference type="Gene3D" id="2.30.30.210">
    <property type="entry name" value="Ribonuclease P/MRP, subunit p29"/>
    <property type="match status" value="1"/>
</dbReference>
<keyword evidence="4" id="KW-0540">Nuclease</keyword>
<evidence type="ECO:0000256" key="9">
    <source>
        <dbReference type="ARBA" id="ARBA00023002"/>
    </source>
</evidence>
<dbReference type="HAMAP" id="MF_00754">
    <property type="entry name" value="RNase_P_1"/>
    <property type="match status" value="1"/>
</dbReference>
<comment type="similarity">
    <text evidence="1">Belongs to the TfdA dioxygenase family.</text>
</comment>
<evidence type="ECO:0000313" key="13">
    <source>
        <dbReference type="EMBL" id="CTR04361.1"/>
    </source>
</evidence>
<evidence type="ECO:0000256" key="11">
    <source>
        <dbReference type="SAM" id="MobiDB-lite"/>
    </source>
</evidence>
<gene>
    <name evidence="13" type="primary">FGENESH: predicted gene_1.222</name>
    <name evidence="13" type="ORF">BN2166_0002220</name>
</gene>
<dbReference type="InterPro" id="IPR042098">
    <property type="entry name" value="TauD-like_sf"/>
</dbReference>
<keyword evidence="3" id="KW-0819">tRNA processing</keyword>
<dbReference type="GO" id="GO:0046872">
    <property type="term" value="F:metal ion binding"/>
    <property type="evidence" value="ECO:0007669"/>
    <property type="project" value="UniProtKB-KW"/>
</dbReference>
<keyword evidence="2" id="KW-0963">Cytoplasm</keyword>
<keyword evidence="14" id="KW-1185">Reference proteome</keyword>
<dbReference type="GO" id="GO:0016787">
    <property type="term" value="F:hydrolase activity"/>
    <property type="evidence" value="ECO:0007669"/>
    <property type="project" value="UniProtKB-KW"/>
</dbReference>
<dbReference type="GO" id="GO:0005737">
    <property type="term" value="C:cytoplasm"/>
    <property type="evidence" value="ECO:0007669"/>
    <property type="project" value="TreeGrafter"/>
</dbReference>
<dbReference type="GO" id="GO:0004519">
    <property type="term" value="F:endonuclease activity"/>
    <property type="evidence" value="ECO:0007669"/>
    <property type="project" value="UniProtKB-KW"/>
</dbReference>
<reference evidence="13 14" key="1">
    <citation type="submission" date="2015-07" db="EMBL/GenBank/DDBJ databases">
        <authorList>
            <person name="Cajimat M.N.B."/>
            <person name="Milazzo M.L."/>
            <person name="Fulhorst C.F."/>
        </authorList>
    </citation>
    <scope>NUCLEOTIDE SEQUENCE [LARGE SCALE GENOMIC DNA]</scope>
    <source>
        <strain evidence="13">Single colony</strain>
    </source>
</reference>
<dbReference type="InterPro" id="IPR002730">
    <property type="entry name" value="Rpp29/RNP1"/>
</dbReference>
<keyword evidence="5" id="KW-0479">Metal-binding</keyword>
<dbReference type="Gene3D" id="3.60.130.10">
    <property type="entry name" value="Clavaminate synthase-like"/>
    <property type="match status" value="1"/>
</dbReference>
<dbReference type="InterPro" id="IPR023538">
    <property type="entry name" value="RNP1"/>
</dbReference>
<keyword evidence="6" id="KW-0255">Endonuclease</keyword>
<sequence>MSTQAPALGGASTSTAPRPAKQPRASAWDPYAILPPSTKRKLDPRDALSTQGYLKELSIPSEVADERIAGKLLQLDLPEGKMSDRRKAELAVRESEKEKKRAKKAREGDCGLAGRRKRAAMGKAAVRAVRYEAVLPVYHLWLGYMAELLALPVIVPPAVISPPASSSTDSSATPREPLSTPAVPIVTSTLLPTYPPRASRDTQINVVNLQTKLIKAEFVGCLLSVKRAKNPSLVGIKGIVLQETQGTFKVVTPKSQIKVLPKQGSVFTLVLPLAPQASETHPRELSFDLYGDAFAYGPADRVGKKWKAGTTLLEDRFASFLSPSRFVRRLLLLPTVELLRRLHCSIAERLGRYSRRFPHRTLSSRKTTLRNATAALLALLEFTQTAAMAPPASSATETLSHTLHTLSLRSEPAGKPAETKEQKDLRLRWWSETVKEGDAYPYERFLPFFDTELRLPPLQPFKHVDPGHKALADPSPRSFLADAEVDDLTPDFGSEVSGVQLHQLDERGRQQLALFVAQRGVVAFRDQDFADQDPTWMIEDWCKFFGRPHIHPCSGAPKGYPEFHLVYRDAKAVFNYETDTRLTSSVWHSDVTYEEQPPGLTLLFLFDSPAAGGDTGYADQRGAYNHLSPNFRAYLETLQAVHSGVEQAEYSRKGNRGGIVKREPVENVHPIVRVHPVTGEKALFVNRQFTRRIVGLKQEESDAILNLLYLHIERGADFQVRLRHRPRTVIAWDNRITAHTAIVDFAKGGARRHGARITAQAERPYI</sequence>
<dbReference type="AlphaFoldDB" id="A0A0K3CB48"/>
<dbReference type="PANTHER" id="PTHR30468:SF1">
    <property type="entry name" value="ALPHA-KETOGLUTARATE-DEPENDENT SULFONATE DIOXYGENASE"/>
    <property type="match status" value="1"/>
</dbReference>
<accession>A0A0K3CB48</accession>
<proteinExistence type="inferred from homology"/>
<dbReference type="GO" id="GO:0030677">
    <property type="term" value="C:ribonuclease P complex"/>
    <property type="evidence" value="ECO:0007669"/>
    <property type="project" value="InterPro"/>
</dbReference>
<evidence type="ECO:0000256" key="4">
    <source>
        <dbReference type="ARBA" id="ARBA00022722"/>
    </source>
</evidence>
<evidence type="ECO:0000256" key="3">
    <source>
        <dbReference type="ARBA" id="ARBA00022694"/>
    </source>
</evidence>
<dbReference type="FunFam" id="3.60.130.10:FF:000003">
    <property type="entry name" value="Alpha-ketoglutarate-dependent taurine dioxygenase"/>
    <property type="match status" value="1"/>
</dbReference>
<dbReference type="Proteomes" id="UP000199069">
    <property type="component" value="Unassembled WGS sequence"/>
</dbReference>
<keyword evidence="10" id="KW-0408">Iron</keyword>
<dbReference type="InterPro" id="IPR051323">
    <property type="entry name" value="AtsK-like"/>
</dbReference>
<dbReference type="InterPro" id="IPR023534">
    <property type="entry name" value="Rof/RNase_P-like"/>
</dbReference>
<dbReference type="GO" id="GO:0001682">
    <property type="term" value="P:tRNA 5'-leader removal"/>
    <property type="evidence" value="ECO:0007669"/>
    <property type="project" value="InterPro"/>
</dbReference>
<dbReference type="GO" id="GO:0003723">
    <property type="term" value="F:RNA binding"/>
    <property type="evidence" value="ECO:0007669"/>
    <property type="project" value="InterPro"/>
</dbReference>